<keyword evidence="2" id="KW-1185">Reference proteome</keyword>
<proteinExistence type="predicted"/>
<evidence type="ECO:0000313" key="1">
    <source>
        <dbReference type="EMBL" id="VDN45684.1"/>
    </source>
</evidence>
<reference evidence="1 2" key="2">
    <citation type="submission" date="2018-11" db="EMBL/GenBank/DDBJ databases">
        <authorList>
            <consortium name="Pathogen Informatics"/>
        </authorList>
    </citation>
    <scope>NUCLEOTIDE SEQUENCE [LARGE SCALE GENOMIC DNA]</scope>
</reference>
<dbReference type="WBParaSite" id="GPUH_0002655801-mRNA-1">
    <property type="protein sequence ID" value="GPUH_0002655801-mRNA-1"/>
    <property type="gene ID" value="GPUH_0002655801"/>
</dbReference>
<dbReference type="Proteomes" id="UP000271098">
    <property type="component" value="Unassembled WGS sequence"/>
</dbReference>
<sequence length="87" mass="9509">MAAWSEVLCDEAFLAIKQLFVCGSEETDNQKLMGLAPDPVQGLDLESLCLILRTAHTVAKKQSEKFSGLYHFNSGSAVVLASPFDIY</sequence>
<dbReference type="AlphaFoldDB" id="A0A183EZY7"/>
<dbReference type="EMBL" id="UYRT01111635">
    <property type="protein sequence ID" value="VDN45684.1"/>
    <property type="molecule type" value="Genomic_DNA"/>
</dbReference>
<accession>A0A183EZY7</accession>
<evidence type="ECO:0000313" key="3">
    <source>
        <dbReference type="WBParaSite" id="GPUH_0002655801-mRNA-1"/>
    </source>
</evidence>
<organism evidence="3">
    <name type="scientific">Gongylonema pulchrum</name>
    <dbReference type="NCBI Taxonomy" id="637853"/>
    <lineage>
        <taxon>Eukaryota</taxon>
        <taxon>Metazoa</taxon>
        <taxon>Ecdysozoa</taxon>
        <taxon>Nematoda</taxon>
        <taxon>Chromadorea</taxon>
        <taxon>Rhabditida</taxon>
        <taxon>Spirurina</taxon>
        <taxon>Spiruromorpha</taxon>
        <taxon>Spiruroidea</taxon>
        <taxon>Gongylonematidae</taxon>
        <taxon>Gongylonema</taxon>
    </lineage>
</organism>
<evidence type="ECO:0000313" key="2">
    <source>
        <dbReference type="Proteomes" id="UP000271098"/>
    </source>
</evidence>
<gene>
    <name evidence="1" type="ORF">GPUH_LOCUS26529</name>
</gene>
<reference evidence="3" key="1">
    <citation type="submission" date="2016-06" db="UniProtKB">
        <authorList>
            <consortium name="WormBaseParasite"/>
        </authorList>
    </citation>
    <scope>IDENTIFICATION</scope>
</reference>
<name>A0A183EZY7_9BILA</name>
<protein>
    <submittedName>
        <fullName evidence="3">HECT domain-containing protein</fullName>
    </submittedName>
</protein>